<evidence type="ECO:0000259" key="1">
    <source>
        <dbReference type="Pfam" id="PF00326"/>
    </source>
</evidence>
<dbReference type="AlphaFoldDB" id="A0A0G0CA26"/>
<evidence type="ECO:0000313" key="3">
    <source>
        <dbReference type="Proteomes" id="UP000034457"/>
    </source>
</evidence>
<sequence>MEEKLFFKNSKGNKLVGILSIPRGDKINPIIILCHGFNSGKDSSTNLALVQELNRNQISSFRLDLFAHGESEGNFEDITASEAVDDILKAIDLVKKLGYKKIGLVGSSFGGLASFIASSISSNLYLLAVKCPVSSYLEFRDYANLMMIDEWKKRGFSYRENRKLNFSFYKDGVKNVAYDIAKKIKIPTLIVHGEADSDVPVSQSIKISKLIPNCHLEIVPGAGHLFKEGNSRQIMIKSIINFTKDNS</sequence>
<dbReference type="STRING" id="1618478.UR68_C0010G0016"/>
<dbReference type="Proteomes" id="UP000034457">
    <property type="component" value="Unassembled WGS sequence"/>
</dbReference>
<dbReference type="PANTHER" id="PTHR42886:SF53">
    <property type="entry name" value="ALPHA_BETA-HYDROLASES SUPERFAMILY PROTEIN"/>
    <property type="match status" value="1"/>
</dbReference>
<dbReference type="InterPro" id="IPR001375">
    <property type="entry name" value="Peptidase_S9_cat"/>
</dbReference>
<dbReference type="Gene3D" id="3.40.50.1820">
    <property type="entry name" value="alpha/beta hydrolase"/>
    <property type="match status" value="1"/>
</dbReference>
<dbReference type="EMBL" id="LBQC01000010">
    <property type="protein sequence ID" value="KKP72981.1"/>
    <property type="molecule type" value="Genomic_DNA"/>
</dbReference>
<dbReference type="SUPFAM" id="SSF53474">
    <property type="entry name" value="alpha/beta-Hydrolases"/>
    <property type="match status" value="1"/>
</dbReference>
<dbReference type="PANTHER" id="PTHR42886">
    <property type="entry name" value="RE40534P-RELATED"/>
    <property type="match status" value="1"/>
</dbReference>
<feature type="domain" description="Peptidase S9 prolyl oligopeptidase catalytic" evidence="1">
    <location>
        <begin position="82"/>
        <end position="245"/>
    </location>
</feature>
<evidence type="ECO:0000313" key="2">
    <source>
        <dbReference type="EMBL" id="KKP72981.1"/>
    </source>
</evidence>
<dbReference type="Pfam" id="PF00326">
    <property type="entry name" value="Peptidase_S9"/>
    <property type="match status" value="1"/>
</dbReference>
<proteinExistence type="predicted"/>
<organism evidence="2 3">
    <name type="scientific">Candidatus Roizmanbacteria bacterium GW2011_GWA2_35_19</name>
    <dbReference type="NCBI Taxonomy" id="1618478"/>
    <lineage>
        <taxon>Bacteria</taxon>
        <taxon>Candidatus Roizmaniibacteriota</taxon>
    </lineage>
</organism>
<dbReference type="InterPro" id="IPR029058">
    <property type="entry name" value="AB_hydrolase_fold"/>
</dbReference>
<reference evidence="2 3" key="1">
    <citation type="journal article" date="2015" name="Nature">
        <title>rRNA introns, odd ribosomes, and small enigmatic genomes across a large radiation of phyla.</title>
        <authorList>
            <person name="Brown C.T."/>
            <person name="Hug L.A."/>
            <person name="Thomas B.C."/>
            <person name="Sharon I."/>
            <person name="Castelle C.J."/>
            <person name="Singh A."/>
            <person name="Wilkins M.J."/>
            <person name="Williams K.H."/>
            <person name="Banfield J.F."/>
        </authorList>
    </citation>
    <scope>NUCLEOTIDE SEQUENCE [LARGE SCALE GENOMIC DNA]</scope>
</reference>
<name>A0A0G0CA26_9BACT</name>
<comment type="caution">
    <text evidence="2">The sequence shown here is derived from an EMBL/GenBank/DDBJ whole genome shotgun (WGS) entry which is preliminary data.</text>
</comment>
<gene>
    <name evidence="2" type="ORF">UR68_C0010G0016</name>
</gene>
<protein>
    <recommendedName>
        <fullName evidence="1">Peptidase S9 prolyl oligopeptidase catalytic domain-containing protein</fullName>
    </recommendedName>
</protein>
<dbReference type="GO" id="GO:0006508">
    <property type="term" value="P:proteolysis"/>
    <property type="evidence" value="ECO:0007669"/>
    <property type="project" value="InterPro"/>
</dbReference>
<accession>A0A0G0CA26</accession>
<dbReference type="GO" id="GO:0008236">
    <property type="term" value="F:serine-type peptidase activity"/>
    <property type="evidence" value="ECO:0007669"/>
    <property type="project" value="InterPro"/>
</dbReference>